<keyword evidence="3" id="KW-1185">Reference proteome</keyword>
<name>A0A6N6RLA3_9FLAO</name>
<feature type="signal peptide" evidence="1">
    <location>
        <begin position="1"/>
        <end position="47"/>
    </location>
</feature>
<feature type="chain" id="PRO_5026713571" evidence="1">
    <location>
        <begin position="48"/>
        <end position="261"/>
    </location>
</feature>
<dbReference type="Pfam" id="PF14127">
    <property type="entry name" value="DUF4294"/>
    <property type="match status" value="1"/>
</dbReference>
<evidence type="ECO:0000313" key="2">
    <source>
        <dbReference type="EMBL" id="KAB2814179.1"/>
    </source>
</evidence>
<dbReference type="AlphaFoldDB" id="A0A6N6RLA3"/>
<dbReference type="OrthoDB" id="1491885at2"/>
<dbReference type="EMBL" id="WBVO01000001">
    <property type="protein sequence ID" value="KAB2814179.1"/>
    <property type="molecule type" value="Genomic_DNA"/>
</dbReference>
<accession>A0A6N6RLA3</accession>
<evidence type="ECO:0000256" key="1">
    <source>
        <dbReference type="SAM" id="SignalP"/>
    </source>
</evidence>
<comment type="caution">
    <text evidence="2">The sequence shown here is derived from an EMBL/GenBank/DDBJ whole genome shotgun (WGS) entry which is preliminary data.</text>
</comment>
<gene>
    <name evidence="2" type="ORF">F8C67_00170</name>
</gene>
<sequence length="261" mass="30844">MVTSESKRKHFTIHSTKLRWKCMEAKSHNVIARLLLIACLLSTSVFAQLDTAEGKVIEVDYIPTYNDTLVVFKYVKNGEIRTATIIEGDTVRWMVLDEVLLIDKPTFDSDEARRRYFILKRKVMHVYPYAVLAGNRLDSLNLRLDTLSDDDDKDDYIEEYNDFLRERFEPELRKLTRSEGQILCKLIYRETGMSVYDLISDYRSGWTAFWWNVNANWYDISLKQPYLPEEDDEDQLIEQILQRAFQQGLLQERVPFYPPSE</sequence>
<dbReference type="Proteomes" id="UP000468650">
    <property type="component" value="Unassembled WGS sequence"/>
</dbReference>
<proteinExistence type="predicted"/>
<reference evidence="2 3" key="1">
    <citation type="submission" date="2019-09" db="EMBL/GenBank/DDBJ databases">
        <title>Genomes of family Cryomorphaceae.</title>
        <authorList>
            <person name="Bowman J.P."/>
        </authorList>
    </citation>
    <scope>NUCLEOTIDE SEQUENCE [LARGE SCALE GENOMIC DNA]</scope>
    <source>
        <strain evidence="2 3">LMG 25704</strain>
    </source>
</reference>
<organism evidence="2 3">
    <name type="scientific">Phaeocystidibacter luteus</name>
    <dbReference type="NCBI Taxonomy" id="911197"/>
    <lineage>
        <taxon>Bacteria</taxon>
        <taxon>Pseudomonadati</taxon>
        <taxon>Bacteroidota</taxon>
        <taxon>Flavobacteriia</taxon>
        <taxon>Flavobacteriales</taxon>
        <taxon>Phaeocystidibacteraceae</taxon>
        <taxon>Phaeocystidibacter</taxon>
    </lineage>
</organism>
<evidence type="ECO:0000313" key="3">
    <source>
        <dbReference type="Proteomes" id="UP000468650"/>
    </source>
</evidence>
<dbReference type="InterPro" id="IPR025636">
    <property type="entry name" value="DUF4294"/>
</dbReference>
<protein>
    <submittedName>
        <fullName evidence="2">DUF4294 domain-containing protein</fullName>
    </submittedName>
</protein>
<keyword evidence="1" id="KW-0732">Signal</keyword>